<organism evidence="2 3">
    <name type="scientific">Mycobacterium noviomagense</name>
    <dbReference type="NCBI Taxonomy" id="459858"/>
    <lineage>
        <taxon>Bacteria</taxon>
        <taxon>Bacillati</taxon>
        <taxon>Actinomycetota</taxon>
        <taxon>Actinomycetes</taxon>
        <taxon>Mycobacteriales</taxon>
        <taxon>Mycobacteriaceae</taxon>
        <taxon>Mycobacterium</taxon>
    </lineage>
</organism>
<evidence type="ECO:0000256" key="1">
    <source>
        <dbReference type="SAM" id="MobiDB-lite"/>
    </source>
</evidence>
<dbReference type="GO" id="GO:0016787">
    <property type="term" value="F:hydrolase activity"/>
    <property type="evidence" value="ECO:0007669"/>
    <property type="project" value="UniProtKB-KW"/>
</dbReference>
<reference evidence="2 3" key="1">
    <citation type="journal article" date="2019" name="Emerg. Microbes Infect.">
        <title>Comprehensive subspecies identification of 175 nontuberculous mycobacteria species based on 7547 genomic profiles.</title>
        <authorList>
            <person name="Matsumoto Y."/>
            <person name="Kinjo T."/>
            <person name="Motooka D."/>
            <person name="Nabeya D."/>
            <person name="Jung N."/>
            <person name="Uechi K."/>
            <person name="Horii T."/>
            <person name="Iida T."/>
            <person name="Fujita J."/>
            <person name="Nakamura S."/>
        </authorList>
    </citation>
    <scope>NUCLEOTIDE SEQUENCE [LARGE SCALE GENOMIC DNA]</scope>
    <source>
        <strain evidence="2 3">JCM 16367</strain>
    </source>
</reference>
<dbReference type="SUPFAM" id="SSF53474">
    <property type="entry name" value="alpha/beta-Hydrolases"/>
    <property type="match status" value="1"/>
</dbReference>
<dbReference type="InterPro" id="IPR029058">
    <property type="entry name" value="AB_hydrolase_fold"/>
</dbReference>
<dbReference type="Gene3D" id="3.40.50.1820">
    <property type="entry name" value="alpha/beta hydrolase"/>
    <property type="match status" value="1"/>
</dbReference>
<dbReference type="Proteomes" id="UP000466894">
    <property type="component" value="Chromosome"/>
</dbReference>
<dbReference type="AlphaFoldDB" id="A0A7I7PGN7"/>
<proteinExistence type="predicted"/>
<dbReference type="PANTHER" id="PTHR13617">
    <property type="entry name" value="PROTEIN ABHD18"/>
    <property type="match status" value="1"/>
</dbReference>
<dbReference type="PANTHER" id="PTHR13617:SF14">
    <property type="entry name" value="PROTEIN ABHD18"/>
    <property type="match status" value="1"/>
</dbReference>
<name>A0A7I7PGN7_9MYCO</name>
<keyword evidence="2" id="KW-0378">Hydrolase</keyword>
<dbReference type="EMBL" id="AP022583">
    <property type="protein sequence ID" value="BBY07699.1"/>
    <property type="molecule type" value="Genomic_DNA"/>
</dbReference>
<dbReference type="KEGG" id="mnv:MNVI_30170"/>
<evidence type="ECO:0000313" key="2">
    <source>
        <dbReference type="EMBL" id="BBY07699.1"/>
    </source>
</evidence>
<evidence type="ECO:0000313" key="3">
    <source>
        <dbReference type="Proteomes" id="UP000466894"/>
    </source>
</evidence>
<protein>
    <submittedName>
        <fullName evidence="2">Alpha/beta hydrolase</fullName>
    </submittedName>
</protein>
<sequence>MEMDERAEHTIPSASPSGHRGRGFSDQRRAVTGPLWQALGPFTRTGGFYARSWADYLDRQPGELPVGRPSITLAAQAFLDEIVLLGFHVLRSAPDAPTQERIHREVIAALDLYGQKGWLEHPEGFFPTPAPPSRVSISPVNSRGRTYERMAFDSEYEPHPGEPGRERWLGYVSNNRVYALMLRHSEPRPWLVCVHGAEMGRAALDLTLFRAWHLYSDLGLNVVLPVLPMHGPRARGLPKGTSFPSADVLDDVHGVAQAVWDLRRLLSWIRSQGPAAIGLNGISLGAYLTSLVASLDGDLACAILGVPPVDLVELVSRHTGLSHYDALARTLELAKPIGRMISPLALTPLVPEQGRFIYVGIADRLVHPREEATRLWQHWGKPEICWYPGGHTWFYRSRPVQRFVDHALAQSGLLDR</sequence>
<accession>A0A7I7PGN7</accession>
<gene>
    <name evidence="2" type="ORF">MNVI_30170</name>
</gene>
<feature type="region of interest" description="Disordered" evidence="1">
    <location>
        <begin position="1"/>
        <end position="26"/>
    </location>
</feature>